<name>A0AAD7GPC2_MYCRO</name>
<reference evidence="4" key="1">
    <citation type="submission" date="2023-03" db="EMBL/GenBank/DDBJ databases">
        <title>Massive genome expansion in bonnet fungi (Mycena s.s.) driven by repeated elements and novel gene families across ecological guilds.</title>
        <authorList>
            <consortium name="Lawrence Berkeley National Laboratory"/>
            <person name="Harder C.B."/>
            <person name="Miyauchi S."/>
            <person name="Viragh M."/>
            <person name="Kuo A."/>
            <person name="Thoen E."/>
            <person name="Andreopoulos B."/>
            <person name="Lu D."/>
            <person name="Skrede I."/>
            <person name="Drula E."/>
            <person name="Henrissat B."/>
            <person name="Morin E."/>
            <person name="Kohler A."/>
            <person name="Barry K."/>
            <person name="LaButti K."/>
            <person name="Morin E."/>
            <person name="Salamov A."/>
            <person name="Lipzen A."/>
            <person name="Mereny Z."/>
            <person name="Hegedus B."/>
            <person name="Baldrian P."/>
            <person name="Stursova M."/>
            <person name="Weitz H."/>
            <person name="Taylor A."/>
            <person name="Grigoriev I.V."/>
            <person name="Nagy L.G."/>
            <person name="Martin F."/>
            <person name="Kauserud H."/>
        </authorList>
    </citation>
    <scope>NUCLEOTIDE SEQUENCE</scope>
    <source>
        <strain evidence="4">CBHHK067</strain>
    </source>
</reference>
<accession>A0AAD7GPC2</accession>
<proteinExistence type="predicted"/>
<keyword evidence="5" id="KW-1185">Reference proteome</keyword>
<dbReference type="PANTHER" id="PTHR40124">
    <property type="match status" value="1"/>
</dbReference>
<evidence type="ECO:0000259" key="3">
    <source>
        <dbReference type="Pfam" id="PF21294"/>
    </source>
</evidence>
<dbReference type="EMBL" id="JARKIE010000019">
    <property type="protein sequence ID" value="KAJ7700842.1"/>
    <property type="molecule type" value="Genomic_DNA"/>
</dbReference>
<feature type="region of interest" description="Disordered" evidence="1">
    <location>
        <begin position="397"/>
        <end position="427"/>
    </location>
</feature>
<feature type="domain" description="Polysaccharide lyase 14" evidence="3">
    <location>
        <begin position="222"/>
        <end position="395"/>
    </location>
</feature>
<protein>
    <recommendedName>
        <fullName evidence="3">Polysaccharide lyase 14 domain-containing protein</fullName>
    </recommendedName>
</protein>
<evidence type="ECO:0000313" key="5">
    <source>
        <dbReference type="Proteomes" id="UP001221757"/>
    </source>
</evidence>
<dbReference type="InterPro" id="IPR048958">
    <property type="entry name" value="Polysacc_lyase_14"/>
</dbReference>
<dbReference type="Pfam" id="PF21294">
    <property type="entry name" value="Polysacc_lyase_14"/>
    <property type="match status" value="2"/>
</dbReference>
<evidence type="ECO:0000256" key="2">
    <source>
        <dbReference type="SAM" id="SignalP"/>
    </source>
</evidence>
<dbReference type="AlphaFoldDB" id="A0AAD7GPC2"/>
<evidence type="ECO:0000256" key="1">
    <source>
        <dbReference type="SAM" id="MobiDB-lite"/>
    </source>
</evidence>
<gene>
    <name evidence="4" type="ORF">B0H17DRAFT_213241</name>
</gene>
<feature type="signal peptide" evidence="2">
    <location>
        <begin position="1"/>
        <end position="21"/>
    </location>
</feature>
<dbReference type="Gene3D" id="2.60.120.200">
    <property type="match status" value="2"/>
</dbReference>
<organism evidence="4 5">
    <name type="scientific">Mycena rosella</name>
    <name type="common">Pink bonnet</name>
    <name type="synonym">Agaricus rosellus</name>
    <dbReference type="NCBI Taxonomy" id="1033263"/>
    <lineage>
        <taxon>Eukaryota</taxon>
        <taxon>Fungi</taxon>
        <taxon>Dikarya</taxon>
        <taxon>Basidiomycota</taxon>
        <taxon>Agaricomycotina</taxon>
        <taxon>Agaricomycetes</taxon>
        <taxon>Agaricomycetidae</taxon>
        <taxon>Agaricales</taxon>
        <taxon>Marasmiineae</taxon>
        <taxon>Mycenaceae</taxon>
        <taxon>Mycena</taxon>
    </lineage>
</organism>
<dbReference type="Proteomes" id="UP001221757">
    <property type="component" value="Unassembled WGS sequence"/>
</dbReference>
<evidence type="ECO:0000313" key="4">
    <source>
        <dbReference type="EMBL" id="KAJ7700842.1"/>
    </source>
</evidence>
<comment type="caution">
    <text evidence="4">The sequence shown here is derived from an EMBL/GenBank/DDBJ whole genome shotgun (WGS) entry which is preliminary data.</text>
</comment>
<dbReference type="PANTHER" id="PTHR40124:SF1">
    <property type="entry name" value="DISAGGREGATASE RELATED REPEAT PROTEIN"/>
    <property type="match status" value="1"/>
</dbReference>
<sequence>MAFMVLLSAFALSLLCGLALSIPLPDDNSTTLPVASSAEPFLPVTQEFAAFGTALDAVNTLLLAPAQIIVGLPLLDQLTTAEDISSLYLYPSQSSSPSITAPVTTTTTEVLTDTEILTKPPTTITVSGSTVTDIVTVFIPISPPPPSSTPTAPRPSGAKAAWAAPAQMTDLSAFNISAFPGGQQNLRLVNGIPAAASASSPPLLGAFIQPSNAPPPYTAWDNASTVLQLLYPEDSSNPAGKPQGGAEFYAMPLALAPAQSVTMGYSVFFPDDFDWVKAGKLPGLFGGKMACSGGDAALDCFSTRLMWRQNGAGELYLYAAKDKQTAALCADPQSVCDSAYGFSIGRDAFKWRAGGWTTVSQTVLLNTPGKQDGGFWLYVDGRQVIHRDDVFYRDVPPASATKAKAPPKTTSTSTSDPDDGDGGDLLPLGPLLSGLLGRRTVVQEIPRDARPLLLPAPTASKEEGVRLASDSREWAVQLAPVQLGAVTDIIPTTPPVAETTTTTTLFATVTVYPTLAPGSEQTAPRTVPVGFIGIFFSTFFGGHGPAYATPRDQYVWFKDFVLVFNR</sequence>
<feature type="compositionally biased region" description="Low complexity" evidence="1">
    <location>
        <begin position="397"/>
        <end position="415"/>
    </location>
</feature>
<feature type="chain" id="PRO_5041962746" description="Polysaccharide lyase 14 domain-containing protein" evidence="2">
    <location>
        <begin position="22"/>
        <end position="566"/>
    </location>
</feature>
<feature type="domain" description="Polysaccharide lyase 14" evidence="3">
    <location>
        <begin position="529"/>
        <end position="560"/>
    </location>
</feature>
<keyword evidence="2" id="KW-0732">Signal</keyword>